<evidence type="ECO:0000313" key="3">
    <source>
        <dbReference type="EMBL" id="KAF9072669.1"/>
    </source>
</evidence>
<dbReference type="EMBL" id="JADNRY010000022">
    <property type="protein sequence ID" value="KAF9072669.1"/>
    <property type="molecule type" value="Genomic_DNA"/>
</dbReference>
<keyword evidence="4" id="KW-1185">Reference proteome</keyword>
<dbReference type="AlphaFoldDB" id="A0A9P5Q0L7"/>
<sequence length="455" mass="48014">MPPRPKPIPIPRKQSFSASKDAPKVKFEHTSKSMPPPPVPVTPMGILEPEMNALSTCLQNAAVKTAQVMRFHHDARQLNVRKHASDPPHTLQASLGRELEKYDQLCDAIEAHLIRAISVLQRDVQKEQQRIRDEEKAAAEAIAIKAAVEAAATAPSSPKVLPSSSMESISTSTPIASTNQSPVANSGPAGRRPSTISISSLNRPAFPLKLDLSAQSLRMSAEDATFLGTGLRSPVTLAPKSARPMSEYDYMAAFNNTRVDIDLTLPQEGGSSNDMNIPMGNSADKPIELDMEMDIDQAMMSDLFGDSSEADNSETNADVGALFSPNLGTTGNEGSVNNSFLSSIGVGGGDTNADIFASFNVGAGGDSTVRPDAMTLSTIEPSLAPSPGSIIASLSQSSANGNSVQTEPFDLGNLGFDFPVESNSDSMNLESLWIDSTDGNSGVEEDANKSAGVLS</sequence>
<feature type="coiled-coil region" evidence="1">
    <location>
        <begin position="117"/>
        <end position="144"/>
    </location>
</feature>
<feature type="region of interest" description="Disordered" evidence="2">
    <location>
        <begin position="1"/>
        <end position="39"/>
    </location>
</feature>
<gene>
    <name evidence="3" type="ORF">BDP27DRAFT_1319781</name>
</gene>
<proteinExistence type="predicted"/>
<dbReference type="OrthoDB" id="3365514at2759"/>
<accession>A0A9P5Q0L7</accession>
<feature type="region of interest" description="Disordered" evidence="2">
    <location>
        <begin position="431"/>
        <end position="455"/>
    </location>
</feature>
<evidence type="ECO:0000256" key="1">
    <source>
        <dbReference type="SAM" id="Coils"/>
    </source>
</evidence>
<evidence type="ECO:0000313" key="4">
    <source>
        <dbReference type="Proteomes" id="UP000772434"/>
    </source>
</evidence>
<protein>
    <submittedName>
        <fullName evidence="3">Uncharacterized protein</fullName>
    </submittedName>
</protein>
<dbReference type="Proteomes" id="UP000772434">
    <property type="component" value="Unassembled WGS sequence"/>
</dbReference>
<organism evidence="3 4">
    <name type="scientific">Rhodocollybia butyracea</name>
    <dbReference type="NCBI Taxonomy" id="206335"/>
    <lineage>
        <taxon>Eukaryota</taxon>
        <taxon>Fungi</taxon>
        <taxon>Dikarya</taxon>
        <taxon>Basidiomycota</taxon>
        <taxon>Agaricomycotina</taxon>
        <taxon>Agaricomycetes</taxon>
        <taxon>Agaricomycetidae</taxon>
        <taxon>Agaricales</taxon>
        <taxon>Marasmiineae</taxon>
        <taxon>Omphalotaceae</taxon>
        <taxon>Rhodocollybia</taxon>
    </lineage>
</organism>
<name>A0A9P5Q0L7_9AGAR</name>
<feature type="compositionally biased region" description="Basic and acidic residues" evidence="2">
    <location>
        <begin position="21"/>
        <end position="31"/>
    </location>
</feature>
<feature type="compositionally biased region" description="Pro residues" evidence="2">
    <location>
        <begin position="1"/>
        <end position="10"/>
    </location>
</feature>
<evidence type="ECO:0000256" key="2">
    <source>
        <dbReference type="SAM" id="MobiDB-lite"/>
    </source>
</evidence>
<comment type="caution">
    <text evidence="3">The sequence shown here is derived from an EMBL/GenBank/DDBJ whole genome shotgun (WGS) entry which is preliminary data.</text>
</comment>
<feature type="region of interest" description="Disordered" evidence="2">
    <location>
        <begin position="154"/>
        <end position="198"/>
    </location>
</feature>
<keyword evidence="1" id="KW-0175">Coiled coil</keyword>
<feature type="compositionally biased region" description="Low complexity" evidence="2">
    <location>
        <begin position="162"/>
        <end position="175"/>
    </location>
</feature>
<reference evidence="3" key="1">
    <citation type="submission" date="2020-11" db="EMBL/GenBank/DDBJ databases">
        <authorList>
            <consortium name="DOE Joint Genome Institute"/>
            <person name="Ahrendt S."/>
            <person name="Riley R."/>
            <person name="Andreopoulos W."/>
            <person name="Labutti K."/>
            <person name="Pangilinan J."/>
            <person name="Ruiz-Duenas F.J."/>
            <person name="Barrasa J.M."/>
            <person name="Sanchez-Garcia M."/>
            <person name="Camarero S."/>
            <person name="Miyauchi S."/>
            <person name="Serrano A."/>
            <person name="Linde D."/>
            <person name="Babiker R."/>
            <person name="Drula E."/>
            <person name="Ayuso-Fernandez I."/>
            <person name="Pacheco R."/>
            <person name="Padilla G."/>
            <person name="Ferreira P."/>
            <person name="Barriuso J."/>
            <person name="Kellner H."/>
            <person name="Castanera R."/>
            <person name="Alfaro M."/>
            <person name="Ramirez L."/>
            <person name="Pisabarro A.G."/>
            <person name="Kuo A."/>
            <person name="Tritt A."/>
            <person name="Lipzen A."/>
            <person name="He G."/>
            <person name="Yan M."/>
            <person name="Ng V."/>
            <person name="Cullen D."/>
            <person name="Martin F."/>
            <person name="Rosso M.-N."/>
            <person name="Henrissat B."/>
            <person name="Hibbett D."/>
            <person name="Martinez A.T."/>
            <person name="Grigoriev I.V."/>
        </authorList>
    </citation>
    <scope>NUCLEOTIDE SEQUENCE</scope>
    <source>
        <strain evidence="3">AH 40177</strain>
    </source>
</reference>